<dbReference type="InterPro" id="IPR001650">
    <property type="entry name" value="Helicase_C-like"/>
</dbReference>
<keyword evidence="2" id="KW-0067">ATP-binding</keyword>
<feature type="domain" description="Helicase C-terminal" evidence="1">
    <location>
        <begin position="780"/>
        <end position="868"/>
    </location>
</feature>
<gene>
    <name evidence="2" type="ORF">CWI69_00375</name>
</gene>
<keyword evidence="2" id="KW-0547">Nucleotide-binding</keyword>
<reference evidence="3" key="1">
    <citation type="journal article" date="2018" name="Front. Microbiol.">
        <title>Genome-Based Analysis Reveals the Taxonomy and Diversity of the Family Idiomarinaceae.</title>
        <authorList>
            <person name="Liu Y."/>
            <person name="Lai Q."/>
            <person name="Shao Z."/>
        </authorList>
    </citation>
    <scope>NUCLEOTIDE SEQUENCE [LARGE SCALE GENOMIC DNA]</scope>
    <source>
        <strain evidence="3">BH195</strain>
    </source>
</reference>
<accession>A0A432XZC9</accession>
<dbReference type="Gene3D" id="3.40.50.300">
    <property type="entry name" value="P-loop containing nucleotide triphosphate hydrolases"/>
    <property type="match status" value="2"/>
</dbReference>
<dbReference type="EMBL" id="PIPW01000001">
    <property type="protein sequence ID" value="RUO53931.1"/>
    <property type="molecule type" value="Genomic_DNA"/>
</dbReference>
<organism evidence="2 3">
    <name type="scientific">Pseudidiomarina halophila</name>
    <dbReference type="NCBI Taxonomy" id="1449799"/>
    <lineage>
        <taxon>Bacteria</taxon>
        <taxon>Pseudomonadati</taxon>
        <taxon>Pseudomonadota</taxon>
        <taxon>Gammaproteobacteria</taxon>
        <taxon>Alteromonadales</taxon>
        <taxon>Idiomarinaceae</taxon>
        <taxon>Pseudidiomarina</taxon>
    </lineage>
</organism>
<dbReference type="Proteomes" id="UP000287198">
    <property type="component" value="Unassembled WGS sequence"/>
</dbReference>
<dbReference type="InterPro" id="IPR027417">
    <property type="entry name" value="P-loop_NTPase"/>
</dbReference>
<evidence type="ECO:0000313" key="3">
    <source>
        <dbReference type="Proteomes" id="UP000287198"/>
    </source>
</evidence>
<proteinExistence type="predicted"/>
<dbReference type="AlphaFoldDB" id="A0A432XZC9"/>
<dbReference type="SUPFAM" id="SSF52540">
    <property type="entry name" value="P-loop containing nucleoside triphosphate hydrolases"/>
    <property type="match status" value="1"/>
</dbReference>
<evidence type="ECO:0000259" key="1">
    <source>
        <dbReference type="Pfam" id="PF00271"/>
    </source>
</evidence>
<keyword evidence="3" id="KW-1185">Reference proteome</keyword>
<dbReference type="OrthoDB" id="713315at2"/>
<comment type="caution">
    <text evidence="2">The sequence shown here is derived from an EMBL/GenBank/DDBJ whole genome shotgun (WGS) entry which is preliminary data.</text>
</comment>
<dbReference type="GO" id="GO:0004386">
    <property type="term" value="F:helicase activity"/>
    <property type="evidence" value="ECO:0007669"/>
    <property type="project" value="UniProtKB-KW"/>
</dbReference>
<keyword evidence="2" id="KW-0347">Helicase</keyword>
<sequence>MQQLRNRLVKHIKSVLISGVNTAEELVSRQPSDHHMTAILAPLNNAPTLEETVDEFSDSEPSSGSNSFRKYQPPSSVGFSFFIAGDTIELNISCGATTYTHRKTGGDDVSRQKNKKNKDAWTKSHLIDEDITLVLTQGQTTKLVLDGNATLSLTSRPLIYGHIVTVTLYNHKYLSTESNYREFNENCLFEAQLSCEVVSGSLSGYPITERALLDDEQREIEFRYRQVKTLAVGHGSAVKWEKLANNNWFIESDFVPTIEIPQMTADTGDSESRVLDSRWLMTLQTEASVLEDLESFIDNYGSWVEKEKGALTDEEWQLDEESASTIIQKQTAAITRMRKAIGFLRTSASARAAFALANVAMLSQVNQCTVNKNESNLNELKVFKWRPFQLGFILVALESTLNQDSQDREILDLIWFPTGGGKTEAYLGLMAILFIFRRMEYPSSGSGTICMMRYTLRLLASQQFLRANRLICALELLRRKQPSVLGDEPFTSGFWVGASTSPNTHKEAQELWNKERYSRLVLTSCPWCDTRFTKENYIFENGRLSFQCRNEACDFHNNGDLPIDVVDDNLYESPPTLLLGTVDKFARLAWDGRASRFFGVGQRRPPELIIQDELHLISSSIGSVFGLYEAGIDALIRARGLTIKYVASTATIRNAHEQTKALFARKSAVFPPSGLNHTDAYFAREVPLSEKPGRLYVGFLAALIAQSKSLGPLMAAALAAPIESFAESDSDFLDAWWTLLVYHSSLKSVNNSSTVLESDARAKLEAALKEFLQGINDEETRARVQSLIDKRSAVKTITLTSQTEAEEIPKSFARLSHSFEESERYVDVGLASTMISVGLDVSRLALMIINGQPLTTAEYIQASSRVGRGTTPGVVVVNYLKGQSRSWSHYENFRTYHESFYRFVEPSSVTPFTYQARKRALHAALVIAVRHGAPGMHENAAAGLFNKSLPEIQRALTQLKNRISIAIGAHSETQRQVQKQLEDLVEEWHDRAQNSQHSLVYFSRDRSSNNLIEPTELLSSIGRAWATLNSMRNVESEANLCCVGQVVERAS</sequence>
<protein>
    <submittedName>
        <fullName evidence="2">Helicase</fullName>
    </submittedName>
</protein>
<dbReference type="CDD" id="cd18785">
    <property type="entry name" value="SF2_C"/>
    <property type="match status" value="1"/>
</dbReference>
<dbReference type="RefSeq" id="WP_126760892.1">
    <property type="nucleotide sequence ID" value="NZ_JBHLTZ010000004.1"/>
</dbReference>
<keyword evidence="2" id="KW-0378">Hydrolase</keyword>
<dbReference type="Pfam" id="PF00271">
    <property type="entry name" value="Helicase_C"/>
    <property type="match status" value="1"/>
</dbReference>
<evidence type="ECO:0000313" key="2">
    <source>
        <dbReference type="EMBL" id="RUO53931.1"/>
    </source>
</evidence>
<name>A0A432XZC9_9GAMM</name>